<dbReference type="AlphaFoldDB" id="A0A914HQ29"/>
<accession>A0A914HQ29</accession>
<dbReference type="Proteomes" id="UP000887572">
    <property type="component" value="Unplaced"/>
</dbReference>
<evidence type="ECO:0000313" key="1">
    <source>
        <dbReference type="Proteomes" id="UP000887572"/>
    </source>
</evidence>
<keyword evidence="1" id="KW-1185">Reference proteome</keyword>
<proteinExistence type="predicted"/>
<organism evidence="1 2">
    <name type="scientific">Globodera rostochiensis</name>
    <name type="common">Golden nematode worm</name>
    <name type="synonym">Heterodera rostochiensis</name>
    <dbReference type="NCBI Taxonomy" id="31243"/>
    <lineage>
        <taxon>Eukaryota</taxon>
        <taxon>Metazoa</taxon>
        <taxon>Ecdysozoa</taxon>
        <taxon>Nematoda</taxon>
        <taxon>Chromadorea</taxon>
        <taxon>Rhabditida</taxon>
        <taxon>Tylenchina</taxon>
        <taxon>Tylenchomorpha</taxon>
        <taxon>Tylenchoidea</taxon>
        <taxon>Heteroderidae</taxon>
        <taxon>Heteroderinae</taxon>
        <taxon>Globodera</taxon>
    </lineage>
</organism>
<sequence>MKAELTRAGCKSSYKGELDKTVAKELGLGVRTVQKWKSELGQTAQHKHSQSEQRELMKLYYEIKDKNPKINNEKIAKMLKIGGSTLTKWKRQFTRQQFHPNSVDSVEENAAANVQEIGNSNLGSICLN</sequence>
<reference evidence="2" key="1">
    <citation type="submission" date="2022-11" db="UniProtKB">
        <authorList>
            <consortium name="WormBaseParasite"/>
        </authorList>
    </citation>
    <scope>IDENTIFICATION</scope>
</reference>
<evidence type="ECO:0000313" key="2">
    <source>
        <dbReference type="WBParaSite" id="Gr19_v10_g3400.t1"/>
    </source>
</evidence>
<dbReference type="WBParaSite" id="Gr19_v10_g3400.t1">
    <property type="protein sequence ID" value="Gr19_v10_g3400.t1"/>
    <property type="gene ID" value="Gr19_v10_g3400"/>
</dbReference>
<name>A0A914HQ29_GLORO</name>
<protein>
    <submittedName>
        <fullName evidence="2">Transposase</fullName>
    </submittedName>
</protein>